<reference evidence="2 3" key="1">
    <citation type="submission" date="2023-08" db="EMBL/GenBank/DDBJ databases">
        <title>genomic of G39.</title>
        <authorList>
            <person name="Wang Y."/>
        </authorList>
    </citation>
    <scope>NUCLEOTIDE SEQUENCE [LARGE SCALE GENOMIC DNA]</scope>
    <source>
        <strain evidence="2 3">G39</strain>
    </source>
</reference>
<dbReference type="EMBL" id="JAVAIM010000001">
    <property type="protein sequence ID" value="MDP4575544.1"/>
    <property type="molecule type" value="Genomic_DNA"/>
</dbReference>
<dbReference type="InterPro" id="IPR051533">
    <property type="entry name" value="WaaL-like"/>
</dbReference>
<comment type="caution">
    <text evidence="2">The sequence shown here is derived from an EMBL/GenBank/DDBJ whole genome shotgun (WGS) entry which is preliminary data.</text>
</comment>
<feature type="transmembrane region" description="Helical" evidence="1">
    <location>
        <begin position="127"/>
        <end position="147"/>
    </location>
</feature>
<feature type="transmembrane region" description="Helical" evidence="1">
    <location>
        <begin position="202"/>
        <end position="233"/>
    </location>
</feature>
<feature type="transmembrane region" description="Helical" evidence="1">
    <location>
        <begin position="352"/>
        <end position="373"/>
    </location>
</feature>
<dbReference type="RefSeq" id="WP_305932828.1">
    <property type="nucleotide sequence ID" value="NZ_JAVAIM010000001.1"/>
</dbReference>
<name>A0ABT9HQW7_9SPHN</name>
<feature type="transmembrane region" description="Helical" evidence="1">
    <location>
        <begin position="65"/>
        <end position="82"/>
    </location>
</feature>
<evidence type="ECO:0000256" key="1">
    <source>
        <dbReference type="SAM" id="Phobius"/>
    </source>
</evidence>
<feature type="transmembrane region" description="Helical" evidence="1">
    <location>
        <begin position="245"/>
        <end position="262"/>
    </location>
</feature>
<keyword evidence="1" id="KW-0472">Membrane</keyword>
<sequence length="435" mass="47119">MILRVSTLVRFAVIAVFLVYLAGNLLAAETPFEPVPDAAAIIALALAPLAFIIARPLADAEIRRFLLLYGGYLFLLLVSTLVNGNPYLPTWQSFGLDFALDSKPFVFAFLLLVFVPADELERFFKTFILLLVAAGVLNLLFIIHDLFSTTNAYGIPLQQRSGLSVPTGFLNHKTKSAQLQLIAFIAALSMIRVGNRSRLGKYVLPVTAALGLSIAVHLSVKEIGSAIIAVILFYSLKPGRRIGRAAIFGMALTGLAAIALTFESPVRSAAMNRIDIFLGERGSRTVRTVAYPVSVDLANGHFPLGTGASTFMSKGSRDLAYSPYYVQTGISRLQGGSRRDGGYLMDVFWPKVLAQAGYFGFFAFLGLIFWPILQALRRMQTEAGGAIFASAGIMVSLAIASMAAPIYTDDHLLIPFAVALAYALKIKPVRKKLSI</sequence>
<evidence type="ECO:0000313" key="2">
    <source>
        <dbReference type="EMBL" id="MDP4575544.1"/>
    </source>
</evidence>
<keyword evidence="1" id="KW-1133">Transmembrane helix</keyword>
<dbReference type="Proteomes" id="UP001240639">
    <property type="component" value="Unassembled WGS sequence"/>
</dbReference>
<keyword evidence="1" id="KW-0812">Transmembrane</keyword>
<evidence type="ECO:0008006" key="4">
    <source>
        <dbReference type="Google" id="ProtNLM"/>
    </source>
</evidence>
<proteinExistence type="predicted"/>
<accession>A0ABT9HQW7</accession>
<keyword evidence="3" id="KW-1185">Reference proteome</keyword>
<protein>
    <recommendedName>
        <fullName evidence="4">Polymerase</fullName>
    </recommendedName>
</protein>
<dbReference type="PANTHER" id="PTHR37422">
    <property type="entry name" value="TEICHURONIC ACID BIOSYNTHESIS PROTEIN TUAE"/>
    <property type="match status" value="1"/>
</dbReference>
<feature type="transmembrane region" description="Helical" evidence="1">
    <location>
        <begin position="385"/>
        <end position="406"/>
    </location>
</feature>
<feature type="transmembrane region" description="Helical" evidence="1">
    <location>
        <begin position="94"/>
        <end position="115"/>
    </location>
</feature>
<organism evidence="2 3">
    <name type="scientific">Qipengyuania profundimaris</name>
    <dbReference type="NCBI Taxonomy" id="3067652"/>
    <lineage>
        <taxon>Bacteria</taxon>
        <taxon>Pseudomonadati</taxon>
        <taxon>Pseudomonadota</taxon>
        <taxon>Alphaproteobacteria</taxon>
        <taxon>Sphingomonadales</taxon>
        <taxon>Erythrobacteraceae</taxon>
        <taxon>Qipengyuania</taxon>
    </lineage>
</organism>
<dbReference type="PANTHER" id="PTHR37422:SF13">
    <property type="entry name" value="LIPOPOLYSACCHARIDE BIOSYNTHESIS PROTEIN PA4999-RELATED"/>
    <property type="match status" value="1"/>
</dbReference>
<feature type="transmembrane region" description="Helical" evidence="1">
    <location>
        <begin position="37"/>
        <end position="58"/>
    </location>
</feature>
<gene>
    <name evidence="2" type="ORF">Q9K02_10390</name>
</gene>
<evidence type="ECO:0000313" key="3">
    <source>
        <dbReference type="Proteomes" id="UP001240639"/>
    </source>
</evidence>